<evidence type="ECO:0000313" key="14">
    <source>
        <dbReference type="Proteomes" id="UP000054262"/>
    </source>
</evidence>
<keyword evidence="6 9" id="KW-0328">Glycosyltransferase</keyword>
<dbReference type="PANTHER" id="PTHR32179:SF3">
    <property type="entry name" value="NICOTINATE-NUCLEOTIDE PYROPHOSPHORYLASE [CARBOXYLATING]"/>
    <property type="match status" value="1"/>
</dbReference>
<dbReference type="Gene3D" id="3.20.20.70">
    <property type="entry name" value="Aldolase class I"/>
    <property type="match status" value="1"/>
</dbReference>
<dbReference type="SUPFAM" id="SSF54675">
    <property type="entry name" value="Nicotinate/Quinolinate PRTase N-terminal domain-like"/>
    <property type="match status" value="1"/>
</dbReference>
<evidence type="ECO:0000256" key="4">
    <source>
        <dbReference type="ARBA" id="ARBA00011944"/>
    </source>
</evidence>
<organism evidence="13 14">
    <name type="scientific">Methylophilales bacterium HTCC2181</name>
    <dbReference type="NCBI Taxonomy" id="383631"/>
    <lineage>
        <taxon>Bacteria</taxon>
        <taxon>Pseudomonadati</taxon>
        <taxon>Pseudomonadota</taxon>
        <taxon>Betaproteobacteria</taxon>
        <taxon>Nitrosomonadales</taxon>
        <taxon>OM43 clade</taxon>
    </lineage>
</organism>
<feature type="binding site" evidence="10">
    <location>
        <begin position="238"/>
        <end position="240"/>
    </location>
    <ligand>
        <name>substrate</name>
    </ligand>
</feature>
<evidence type="ECO:0000256" key="5">
    <source>
        <dbReference type="ARBA" id="ARBA00022642"/>
    </source>
</evidence>
<dbReference type="Proteomes" id="UP000054262">
    <property type="component" value="Unassembled WGS sequence"/>
</dbReference>
<feature type="binding site" evidence="10">
    <location>
        <position position="194"/>
    </location>
    <ligand>
        <name>substrate</name>
    </ligand>
</feature>
<dbReference type="GO" id="GO:0005737">
    <property type="term" value="C:cytoplasm"/>
    <property type="evidence" value="ECO:0007669"/>
    <property type="project" value="TreeGrafter"/>
</dbReference>
<name>A0P7R4_9PROT</name>
<dbReference type="PIRSF" id="PIRSF006250">
    <property type="entry name" value="NadC_ModD"/>
    <property type="match status" value="1"/>
</dbReference>
<evidence type="ECO:0000259" key="11">
    <source>
        <dbReference type="Pfam" id="PF01729"/>
    </source>
</evidence>
<evidence type="ECO:0000259" key="12">
    <source>
        <dbReference type="Pfam" id="PF02749"/>
    </source>
</evidence>
<reference evidence="13 14" key="1">
    <citation type="submission" date="2006-11" db="EMBL/GenBank/DDBJ databases">
        <authorList>
            <person name="Giovannoni S."/>
            <person name="Vergin K."/>
            <person name="Ferriera S."/>
            <person name="Johnson J."/>
            <person name="Kravitz S."/>
            <person name="Beeson K."/>
            <person name="Sutton G."/>
            <person name="Rogers Y.-H."/>
            <person name="Friedman R."/>
            <person name="Frazier M."/>
            <person name="Venter J.C."/>
        </authorList>
    </citation>
    <scope>NUCLEOTIDE SEQUENCE [LARGE SCALE GENOMIC DNA]</scope>
    <source>
        <strain evidence="13 14">HTCC2181</strain>
    </source>
</reference>
<dbReference type="EMBL" id="AAUX01000001">
    <property type="protein sequence ID" value="EAV47574.1"/>
    <property type="molecule type" value="Genomic_DNA"/>
</dbReference>
<evidence type="ECO:0000256" key="7">
    <source>
        <dbReference type="ARBA" id="ARBA00022679"/>
    </source>
</evidence>
<feature type="binding site" evidence="10">
    <location>
        <begin position="135"/>
        <end position="137"/>
    </location>
    <ligand>
        <name>substrate</name>
    </ligand>
</feature>
<evidence type="ECO:0000256" key="10">
    <source>
        <dbReference type="PIRSR" id="PIRSR006250-1"/>
    </source>
</evidence>
<dbReference type="GO" id="GO:0034213">
    <property type="term" value="P:quinolinate catabolic process"/>
    <property type="evidence" value="ECO:0007669"/>
    <property type="project" value="TreeGrafter"/>
</dbReference>
<sequence>MKLNKNIILDAVNNNVVSAIAEDIKNIDKSSTLVPSNINGVAIVKANQKAILCGKPWFEKSFKLIDKGITCQWGIEEGQEFKKNQIICTLHGKYNKLLEGERIGLNFLQTLSATATSTNILVKKIAQTSSVLLDTRKTIPGLRIAQKYAVKIGGGLNQRLGLYDEILIKENHIKSFGSIRAAIENVGNNNYQIEVETIGELIIALECGAKNILLDNFSILKAKEATLINKGKAMLEVSGNINIDNILDYAKLGIPRISVGAITKNIEAIDFSMIIDTI</sequence>
<comment type="caution">
    <text evidence="13">The sequence shown here is derived from an EMBL/GenBank/DDBJ whole genome shotgun (WGS) entry which is preliminary data.</text>
</comment>
<dbReference type="InterPro" id="IPR002638">
    <property type="entry name" value="Quinolinate_PRibosylTrfase_C"/>
</dbReference>
<dbReference type="InterPro" id="IPR013785">
    <property type="entry name" value="Aldolase_TIM"/>
</dbReference>
<accession>A0P7R4</accession>
<dbReference type="NCBIfam" id="TIGR00078">
    <property type="entry name" value="nadC"/>
    <property type="match status" value="1"/>
</dbReference>
<dbReference type="EC" id="2.4.2.19" evidence="4"/>
<dbReference type="OrthoDB" id="9782546at2"/>
<feature type="binding site" evidence="10">
    <location>
        <position position="159"/>
    </location>
    <ligand>
        <name>substrate</name>
    </ligand>
</feature>
<feature type="binding site" evidence="10">
    <location>
        <position position="215"/>
    </location>
    <ligand>
        <name>substrate</name>
    </ligand>
</feature>
<protein>
    <recommendedName>
        <fullName evidence="4">nicotinate-nucleotide diphosphorylase (carboxylating)</fullName>
        <ecNumber evidence="4">2.4.2.19</ecNumber>
    </recommendedName>
    <alternativeName>
        <fullName evidence="8">Quinolinate phosphoribosyltransferase [decarboxylating]</fullName>
    </alternativeName>
</protein>
<comment type="function">
    <text evidence="1">Involved in the catabolism of quinolinic acid (QA).</text>
</comment>
<dbReference type="SUPFAM" id="SSF51690">
    <property type="entry name" value="Nicotinate/Quinolinate PRTase C-terminal domain-like"/>
    <property type="match status" value="1"/>
</dbReference>
<keyword evidence="5" id="KW-0662">Pyridine nucleotide biosynthesis</keyword>
<dbReference type="InterPro" id="IPR022412">
    <property type="entry name" value="Quinolinate_PRibosylTrfase_N"/>
</dbReference>
<dbReference type="InterPro" id="IPR037128">
    <property type="entry name" value="Quinolinate_PRibosylTase_N_sf"/>
</dbReference>
<evidence type="ECO:0000256" key="8">
    <source>
        <dbReference type="ARBA" id="ARBA00033102"/>
    </source>
</evidence>
<dbReference type="FunFam" id="3.20.20.70:FF:000030">
    <property type="entry name" value="Nicotinate-nucleotide pyrophosphorylase, carboxylating"/>
    <property type="match status" value="1"/>
</dbReference>
<keyword evidence="7 9" id="KW-0808">Transferase</keyword>
<evidence type="ECO:0000256" key="3">
    <source>
        <dbReference type="ARBA" id="ARBA00009400"/>
    </source>
</evidence>
<feature type="binding site" evidence="10">
    <location>
        <position position="102"/>
    </location>
    <ligand>
        <name>substrate</name>
    </ligand>
</feature>
<dbReference type="GO" id="GO:0009435">
    <property type="term" value="P:NAD+ biosynthetic process"/>
    <property type="evidence" value="ECO:0007669"/>
    <property type="project" value="UniProtKB-UniPathway"/>
</dbReference>
<dbReference type="GO" id="GO:0004514">
    <property type="term" value="F:nicotinate-nucleotide diphosphorylase (carboxylating) activity"/>
    <property type="evidence" value="ECO:0007669"/>
    <property type="project" value="UniProtKB-EC"/>
</dbReference>
<proteinExistence type="inferred from homology"/>
<dbReference type="PANTHER" id="PTHR32179">
    <property type="entry name" value="NICOTINATE-NUCLEOTIDE PYROPHOSPHORYLASE [CARBOXYLATING]"/>
    <property type="match status" value="1"/>
</dbReference>
<dbReference type="Pfam" id="PF01729">
    <property type="entry name" value="QRPTase_C"/>
    <property type="match status" value="1"/>
</dbReference>
<dbReference type="Gene3D" id="3.90.1170.20">
    <property type="entry name" value="Quinolinate phosphoribosyl transferase, N-terminal domain"/>
    <property type="match status" value="1"/>
</dbReference>
<feature type="domain" description="Quinolinate phosphoribosyl transferase C-terminal" evidence="11">
    <location>
        <begin position="115"/>
        <end position="273"/>
    </location>
</feature>
<comment type="pathway">
    <text evidence="2">Cofactor biosynthesis; NAD(+) biosynthesis; nicotinate D-ribonucleotide from quinolinate: step 1/1.</text>
</comment>
<dbReference type="InterPro" id="IPR004393">
    <property type="entry name" value="NadC"/>
</dbReference>
<comment type="similarity">
    <text evidence="3 9">Belongs to the NadC/ModD family.</text>
</comment>
<dbReference type="AlphaFoldDB" id="A0P7R4"/>
<keyword evidence="14" id="KW-1185">Reference proteome</keyword>
<feature type="binding site" evidence="10">
    <location>
        <begin position="259"/>
        <end position="261"/>
    </location>
    <ligand>
        <name>substrate</name>
    </ligand>
</feature>
<feature type="domain" description="Quinolinate phosphoribosyl transferase N-terminal" evidence="12">
    <location>
        <begin position="33"/>
        <end position="112"/>
    </location>
</feature>
<evidence type="ECO:0000256" key="2">
    <source>
        <dbReference type="ARBA" id="ARBA00004893"/>
    </source>
</evidence>
<dbReference type="InterPro" id="IPR036068">
    <property type="entry name" value="Nicotinate_pribotase-like_C"/>
</dbReference>
<dbReference type="CDD" id="cd01572">
    <property type="entry name" value="QPRTase"/>
    <property type="match status" value="1"/>
</dbReference>
<dbReference type="Pfam" id="PF02749">
    <property type="entry name" value="QRPTase_N"/>
    <property type="match status" value="1"/>
</dbReference>
<dbReference type="UniPathway" id="UPA00253">
    <property type="reaction ID" value="UER00331"/>
</dbReference>
<gene>
    <name evidence="13" type="ORF">MB2181_05835</name>
</gene>
<evidence type="ECO:0000256" key="6">
    <source>
        <dbReference type="ARBA" id="ARBA00022676"/>
    </source>
</evidence>
<evidence type="ECO:0000313" key="13">
    <source>
        <dbReference type="EMBL" id="EAV47574.1"/>
    </source>
</evidence>
<evidence type="ECO:0000256" key="1">
    <source>
        <dbReference type="ARBA" id="ARBA00003237"/>
    </source>
</evidence>
<dbReference type="InterPro" id="IPR027277">
    <property type="entry name" value="NadC/ModD"/>
</dbReference>
<evidence type="ECO:0000256" key="9">
    <source>
        <dbReference type="PIRNR" id="PIRNR006250"/>
    </source>
</evidence>
<feature type="binding site" evidence="10">
    <location>
        <position position="169"/>
    </location>
    <ligand>
        <name>substrate</name>
    </ligand>
</feature>